<organism evidence="1">
    <name type="scientific">Bacillus thuringiensis serovar andalousiensis</name>
    <dbReference type="NCBI Taxonomy" id="257985"/>
    <lineage>
        <taxon>Bacteria</taxon>
        <taxon>Bacillati</taxon>
        <taxon>Bacillota</taxon>
        <taxon>Bacilli</taxon>
        <taxon>Bacillales</taxon>
        <taxon>Bacillaceae</taxon>
        <taxon>Bacillus</taxon>
        <taxon>Bacillus cereus group</taxon>
    </lineage>
</organism>
<dbReference type="Proteomes" id="UP000501374">
    <property type="component" value="Chromosome"/>
</dbReference>
<evidence type="ECO:0000313" key="1">
    <source>
        <dbReference type="EMBL" id="QQY96045.1"/>
    </source>
</evidence>
<proteinExistence type="predicted"/>
<accession>A0A7U1BB72</accession>
<dbReference type="RefSeq" id="WP_172553255.1">
    <property type="nucleotide sequence ID" value="NZ_CP035727.2"/>
</dbReference>
<sequence length="48" mass="5448">MTNTKDKVVGRTEEEIRRDVEKALKESEATKLFGECPKRVITARDIVG</sequence>
<dbReference type="EMBL" id="CP035727">
    <property type="protein sequence ID" value="QQY96045.1"/>
    <property type="molecule type" value="Genomic_DNA"/>
</dbReference>
<protein>
    <submittedName>
        <fullName evidence="1">Uncharacterized protein</fullName>
    </submittedName>
</protein>
<name>A0A7U1BB72_BACTU</name>
<dbReference type="AlphaFoldDB" id="A0A7U1BB72"/>
<reference evidence="1" key="1">
    <citation type="submission" date="2020-12" db="EMBL/GenBank/DDBJ databases">
        <title>Identification and Characterization of Andalusicin N terminally Dimethylated Class III Lantibiotic from Bacillus thuringiensis sv. andalusiensis.</title>
        <authorList>
            <person name="Grigoreva A."/>
            <person name="Andreeva J."/>
            <person name="Serebryakova M."/>
            <person name="Garcia A.H."/>
            <person name="Slonova D."/>
            <person name="Nair S.K."/>
            <person name="Lippens G."/>
            <person name="Severinov K."/>
            <person name="Dubiley S."/>
        </authorList>
    </citation>
    <scope>NUCLEOTIDE SEQUENCE</scope>
    <source>
        <strain evidence="1">NRRL B-23139</strain>
    </source>
</reference>
<gene>
    <name evidence="1" type="ORF">EVG22_32090</name>
</gene>